<reference evidence="1 2" key="1">
    <citation type="submission" date="2014-11" db="EMBL/GenBank/DDBJ databases">
        <title>Draft genome sequence of Kirrobacter mercurialis.</title>
        <authorList>
            <person name="Coil D.A."/>
            <person name="Eisen J.A."/>
        </authorList>
    </citation>
    <scope>NUCLEOTIDE SEQUENCE [LARGE SCALE GENOMIC DNA]</scope>
    <source>
        <strain evidence="1 2">Coronado</strain>
    </source>
</reference>
<protein>
    <submittedName>
        <fullName evidence="1">Beta-galactosidase</fullName>
    </submittedName>
</protein>
<dbReference type="CDD" id="cd08983">
    <property type="entry name" value="GH43_Bt3655-like"/>
    <property type="match status" value="1"/>
</dbReference>
<dbReference type="PANTHER" id="PTHR43301">
    <property type="entry name" value="ARABINAN ENDO-1,5-ALPHA-L-ARABINOSIDASE"/>
    <property type="match status" value="1"/>
</dbReference>
<dbReference type="SUPFAM" id="SSF75005">
    <property type="entry name" value="Arabinanase/levansucrase/invertase"/>
    <property type="match status" value="1"/>
</dbReference>
<organism evidence="1 2">
    <name type="scientific">Croceibacterium mercuriale</name>
    <dbReference type="NCBI Taxonomy" id="1572751"/>
    <lineage>
        <taxon>Bacteria</taxon>
        <taxon>Pseudomonadati</taxon>
        <taxon>Pseudomonadota</taxon>
        <taxon>Alphaproteobacteria</taxon>
        <taxon>Sphingomonadales</taxon>
        <taxon>Erythrobacteraceae</taxon>
        <taxon>Croceibacterium</taxon>
    </lineage>
</organism>
<gene>
    <name evidence="1" type="ORF">PK98_12670</name>
</gene>
<keyword evidence="2" id="KW-1185">Reference proteome</keyword>
<dbReference type="EMBL" id="JTDN01000002">
    <property type="protein sequence ID" value="KHL25133.1"/>
    <property type="molecule type" value="Genomic_DNA"/>
</dbReference>
<dbReference type="OrthoDB" id="7064503at2"/>
<evidence type="ECO:0000313" key="2">
    <source>
        <dbReference type="Proteomes" id="UP000030988"/>
    </source>
</evidence>
<name>A0A0B2BUA2_9SPHN</name>
<proteinExistence type="predicted"/>
<dbReference type="Gene3D" id="2.115.10.20">
    <property type="entry name" value="Glycosyl hydrolase domain, family 43"/>
    <property type="match status" value="2"/>
</dbReference>
<evidence type="ECO:0000313" key="1">
    <source>
        <dbReference type="EMBL" id="KHL25133.1"/>
    </source>
</evidence>
<dbReference type="InterPro" id="IPR023296">
    <property type="entry name" value="Glyco_hydro_beta-prop_sf"/>
</dbReference>
<comment type="caution">
    <text evidence="1">The sequence shown here is derived from an EMBL/GenBank/DDBJ whole genome shotgun (WGS) entry which is preliminary data.</text>
</comment>
<dbReference type="STRING" id="1572751.PK98_12670"/>
<dbReference type="PANTHER" id="PTHR43301:SF3">
    <property type="entry name" value="ARABINAN ENDO-1,5-ALPHA-L-ARABINOSIDASE A-RELATED"/>
    <property type="match status" value="1"/>
</dbReference>
<sequence length="306" mass="33049">MLAGAGCAHAPRVAAPGDGFVFSYFTGGRGEAAGLRLATSPDGLTWRPVRDGAVLLVPEVGESKLMRDPFLLRGPDAGDPWHLLWTTAWEGVTLGHATSHDLLTWSPQAAIPVMAGVPGMRNVWAPEMIWDAVGQQFVLFWSSTVTGRFPETAGTSEDAYNHRLYYATTRDFRQMSAPQVLLDPGFSVIDGTFVEHPTLGLHLIVKDETLVPEKKHLRIARAQSPTGPFGELSPPFSPGWVEGPTTVQVGEWTYVIYDRYREGSWGAARSRDLVQWEDAGAAITMPPGARHGTIVPAPAALIAGLG</sequence>
<dbReference type="Proteomes" id="UP000030988">
    <property type="component" value="Unassembled WGS sequence"/>
</dbReference>
<dbReference type="InterPro" id="IPR050727">
    <property type="entry name" value="GH43_arabinanases"/>
</dbReference>
<dbReference type="AlphaFoldDB" id="A0A0B2BUA2"/>
<accession>A0A0B2BUA2</accession>